<dbReference type="GO" id="GO:0004553">
    <property type="term" value="F:hydrolase activity, hydrolyzing O-glycosyl compounds"/>
    <property type="evidence" value="ECO:0007669"/>
    <property type="project" value="InterPro"/>
</dbReference>
<sequence length="404" mass="40673">MLRPRRALAVAAAAIVGLSAVTVSVTASAESSAVAATARSPQAWAGSAHAGIGDPRDRAAEMVSEMSTAEQAASIVMGHIPSTDASALHAYMAQGLGGFILMGANIPADEAALPDVTAALTVDPELPPLVAIDQEGGIVSRLANDTYPASTTLKDRPVADTSAAFAARAALVAKAGVTVNFGTVADVTSDPASFIHGRALGTDPRSSGDRVAAATDAQEQVVASTLKHFPGHGAAPGDSHHAIPTTAESLADWRARDAVPFVEGIDAGASLLMFGHLAYTAVDAAPASLSPRWHEIARDELGFDGVIVTDDLGMLQSSGIPEYADPVANAVSAVIAGSDLVLMIAGSTPDTAGDIVAGITAAVDAGALPADRLADAATRVMALRLESASADVGWLPCPDCAPVE</sequence>
<evidence type="ECO:0000313" key="8">
    <source>
        <dbReference type="Proteomes" id="UP000183750"/>
    </source>
</evidence>
<evidence type="ECO:0000256" key="2">
    <source>
        <dbReference type="ARBA" id="ARBA00022801"/>
    </source>
</evidence>
<dbReference type="Proteomes" id="UP000183750">
    <property type="component" value="Unassembled WGS sequence"/>
</dbReference>
<dbReference type="GO" id="GO:0005975">
    <property type="term" value="P:carbohydrate metabolic process"/>
    <property type="evidence" value="ECO:0007669"/>
    <property type="project" value="InterPro"/>
</dbReference>
<feature type="domain" description="Glycoside hydrolase family 3 N-terminal" evidence="6">
    <location>
        <begin position="94"/>
        <end position="382"/>
    </location>
</feature>
<dbReference type="GO" id="GO:0009254">
    <property type="term" value="P:peptidoglycan turnover"/>
    <property type="evidence" value="ECO:0007669"/>
    <property type="project" value="TreeGrafter"/>
</dbReference>
<feature type="region of interest" description="Disordered" evidence="4">
    <location>
        <begin position="198"/>
        <end position="217"/>
    </location>
</feature>
<dbReference type="RefSeq" id="WP_060926166.1">
    <property type="nucleotide sequence ID" value="NZ_FNSQ01000005.1"/>
</dbReference>
<comment type="similarity">
    <text evidence="1">Belongs to the glycosyl hydrolase 3 family.</text>
</comment>
<proteinExistence type="inferred from homology"/>
<dbReference type="EMBL" id="FNSQ01000005">
    <property type="protein sequence ID" value="SEB67007.1"/>
    <property type="molecule type" value="Genomic_DNA"/>
</dbReference>
<evidence type="ECO:0000256" key="3">
    <source>
        <dbReference type="ARBA" id="ARBA00023295"/>
    </source>
</evidence>
<dbReference type="InterPro" id="IPR017853">
    <property type="entry name" value="GH"/>
</dbReference>
<evidence type="ECO:0000259" key="6">
    <source>
        <dbReference type="Pfam" id="PF00933"/>
    </source>
</evidence>
<evidence type="ECO:0000256" key="1">
    <source>
        <dbReference type="ARBA" id="ARBA00005336"/>
    </source>
</evidence>
<organism evidence="7 8">
    <name type="scientific">Microbacterium hydrocarbonoxydans</name>
    <dbReference type="NCBI Taxonomy" id="273678"/>
    <lineage>
        <taxon>Bacteria</taxon>
        <taxon>Bacillati</taxon>
        <taxon>Actinomycetota</taxon>
        <taxon>Actinomycetes</taxon>
        <taxon>Micrococcales</taxon>
        <taxon>Microbacteriaceae</taxon>
        <taxon>Microbacterium</taxon>
    </lineage>
</organism>
<reference evidence="8" key="1">
    <citation type="submission" date="2016-10" db="EMBL/GenBank/DDBJ databases">
        <authorList>
            <person name="Varghese N."/>
            <person name="Submissions S."/>
        </authorList>
    </citation>
    <scope>NUCLEOTIDE SEQUENCE [LARGE SCALE GENOMIC DNA]</scope>
    <source>
        <strain evidence="8">DSM 16089</strain>
    </source>
</reference>
<dbReference type="InterPro" id="IPR036962">
    <property type="entry name" value="Glyco_hydro_3_N_sf"/>
</dbReference>
<dbReference type="Pfam" id="PF00933">
    <property type="entry name" value="Glyco_hydro_3"/>
    <property type="match status" value="1"/>
</dbReference>
<feature type="signal peptide" evidence="5">
    <location>
        <begin position="1"/>
        <end position="29"/>
    </location>
</feature>
<keyword evidence="5" id="KW-0732">Signal</keyword>
<dbReference type="SUPFAM" id="SSF51445">
    <property type="entry name" value="(Trans)glycosidases"/>
    <property type="match status" value="1"/>
</dbReference>
<feature type="chain" id="PRO_5010370918" evidence="5">
    <location>
        <begin position="30"/>
        <end position="404"/>
    </location>
</feature>
<dbReference type="Gene3D" id="3.20.20.300">
    <property type="entry name" value="Glycoside hydrolase, family 3, N-terminal domain"/>
    <property type="match status" value="1"/>
</dbReference>
<accession>A0A1H4L8D1</accession>
<keyword evidence="2" id="KW-0378">Hydrolase</keyword>
<protein>
    <submittedName>
        <fullName evidence="7">Beta-N-acetylhexosaminidase</fullName>
    </submittedName>
</protein>
<keyword evidence="3" id="KW-0326">Glycosidase</keyword>
<name>A0A1H4L8D1_9MICO</name>
<evidence type="ECO:0000313" key="7">
    <source>
        <dbReference type="EMBL" id="SEB67007.1"/>
    </source>
</evidence>
<gene>
    <name evidence="7" type="ORF">SAMN04489807_1702</name>
</gene>
<evidence type="ECO:0000256" key="4">
    <source>
        <dbReference type="SAM" id="MobiDB-lite"/>
    </source>
</evidence>
<dbReference type="PANTHER" id="PTHR30480:SF16">
    <property type="entry name" value="GLYCOSIDE HYDROLASE FAMILY 3 DOMAIN PROTEIN"/>
    <property type="match status" value="1"/>
</dbReference>
<keyword evidence="8" id="KW-1185">Reference proteome</keyword>
<dbReference type="AlphaFoldDB" id="A0A1H4L8D1"/>
<evidence type="ECO:0000256" key="5">
    <source>
        <dbReference type="SAM" id="SignalP"/>
    </source>
</evidence>
<dbReference type="InterPro" id="IPR001764">
    <property type="entry name" value="Glyco_hydro_3_N"/>
</dbReference>
<dbReference type="InterPro" id="IPR050226">
    <property type="entry name" value="NagZ_Beta-hexosaminidase"/>
</dbReference>
<dbReference type="PANTHER" id="PTHR30480">
    <property type="entry name" value="BETA-HEXOSAMINIDASE-RELATED"/>
    <property type="match status" value="1"/>
</dbReference>